<feature type="region of interest" description="Disordered" evidence="7">
    <location>
        <begin position="310"/>
        <end position="410"/>
    </location>
</feature>
<proteinExistence type="inferred from homology"/>
<dbReference type="PANTHER" id="PTHR13220">
    <property type="entry name" value="TIMELESS INTERACTING-RELATED"/>
    <property type="match status" value="1"/>
</dbReference>
<dbReference type="GO" id="GO:0000076">
    <property type="term" value="P:DNA replication checkpoint signaling"/>
    <property type="evidence" value="ECO:0007669"/>
    <property type="project" value="UniProtKB-UniRule"/>
</dbReference>
<feature type="compositionally biased region" description="Acidic residues" evidence="7">
    <location>
        <begin position="370"/>
        <end position="380"/>
    </location>
</feature>
<evidence type="ECO:0000256" key="1">
    <source>
        <dbReference type="ARBA" id="ARBA00004123"/>
    </source>
</evidence>
<comment type="function">
    <text evidence="6">Plays an important role in the control of DNA replication and the maintenance of replication fork stability.</text>
</comment>
<feature type="compositionally biased region" description="Low complexity" evidence="7">
    <location>
        <begin position="358"/>
        <end position="369"/>
    </location>
</feature>
<dbReference type="Proteomes" id="UP000294933">
    <property type="component" value="Unassembled WGS sequence"/>
</dbReference>
<name>A0A4Y7QAZ1_9AGAM</name>
<feature type="compositionally biased region" description="Low complexity" evidence="7">
    <location>
        <begin position="255"/>
        <end position="268"/>
    </location>
</feature>
<comment type="subcellular location">
    <subcellularLocation>
        <location evidence="1 6">Nucleus</location>
    </subcellularLocation>
</comment>
<evidence type="ECO:0000256" key="4">
    <source>
        <dbReference type="ARBA" id="ARBA00023242"/>
    </source>
</evidence>
<dbReference type="InterPro" id="IPR012923">
    <property type="entry name" value="Csm3"/>
</dbReference>
<keyword evidence="10" id="KW-1185">Reference proteome</keyword>
<dbReference type="EMBL" id="ML170165">
    <property type="protein sequence ID" value="TDL24764.1"/>
    <property type="molecule type" value="Genomic_DNA"/>
</dbReference>
<dbReference type="GO" id="GO:0043111">
    <property type="term" value="P:replication fork arrest"/>
    <property type="evidence" value="ECO:0007669"/>
    <property type="project" value="TreeGrafter"/>
</dbReference>
<feature type="domain" description="Chromosome segregation in meiosis protein 3" evidence="8">
    <location>
        <begin position="145"/>
        <end position="226"/>
    </location>
</feature>
<feature type="region of interest" description="Disordered" evidence="7">
    <location>
        <begin position="1"/>
        <end position="83"/>
    </location>
</feature>
<keyword evidence="4 6" id="KW-0539">Nucleus</keyword>
<feature type="region of interest" description="Disordered" evidence="7">
    <location>
        <begin position="107"/>
        <end position="142"/>
    </location>
</feature>
<dbReference type="GO" id="GO:0031297">
    <property type="term" value="P:replication fork processing"/>
    <property type="evidence" value="ECO:0007669"/>
    <property type="project" value="UniProtKB-UniRule"/>
</dbReference>
<evidence type="ECO:0000256" key="2">
    <source>
        <dbReference type="ARBA" id="ARBA00006075"/>
    </source>
</evidence>
<comment type="similarity">
    <text evidence="2 6">Belongs to the CSM3 family.</text>
</comment>
<evidence type="ECO:0000256" key="5">
    <source>
        <dbReference type="ARBA" id="ARBA00023306"/>
    </source>
</evidence>
<reference evidence="9 10" key="1">
    <citation type="submission" date="2018-06" db="EMBL/GenBank/DDBJ databases">
        <title>A transcriptomic atlas of mushroom development highlights an independent origin of complex multicellularity.</title>
        <authorList>
            <consortium name="DOE Joint Genome Institute"/>
            <person name="Krizsan K."/>
            <person name="Almasi E."/>
            <person name="Merenyi Z."/>
            <person name="Sahu N."/>
            <person name="Viragh M."/>
            <person name="Koszo T."/>
            <person name="Mondo S."/>
            <person name="Kiss B."/>
            <person name="Balint B."/>
            <person name="Kues U."/>
            <person name="Barry K."/>
            <person name="Hegedus J.C."/>
            <person name="Henrissat B."/>
            <person name="Johnson J."/>
            <person name="Lipzen A."/>
            <person name="Ohm R."/>
            <person name="Nagy I."/>
            <person name="Pangilinan J."/>
            <person name="Yan J."/>
            <person name="Xiong Y."/>
            <person name="Grigoriev I.V."/>
            <person name="Hibbett D.S."/>
            <person name="Nagy L.G."/>
        </authorList>
    </citation>
    <scope>NUCLEOTIDE SEQUENCE [LARGE SCALE GENOMIC DNA]</scope>
    <source>
        <strain evidence="9 10">SZMC22713</strain>
    </source>
</reference>
<dbReference type="GO" id="GO:0006974">
    <property type="term" value="P:DNA damage response"/>
    <property type="evidence" value="ECO:0007669"/>
    <property type="project" value="UniProtKB-KW"/>
</dbReference>
<organism evidence="9 10">
    <name type="scientific">Rickenella mellea</name>
    <dbReference type="NCBI Taxonomy" id="50990"/>
    <lineage>
        <taxon>Eukaryota</taxon>
        <taxon>Fungi</taxon>
        <taxon>Dikarya</taxon>
        <taxon>Basidiomycota</taxon>
        <taxon>Agaricomycotina</taxon>
        <taxon>Agaricomycetes</taxon>
        <taxon>Hymenochaetales</taxon>
        <taxon>Rickenellaceae</taxon>
        <taxon>Rickenella</taxon>
    </lineage>
</organism>
<protein>
    <recommendedName>
        <fullName evidence="6">Chromosome segregation in meiosis protein</fullName>
    </recommendedName>
</protein>
<dbReference type="PANTHER" id="PTHR13220:SF11">
    <property type="entry name" value="TIMELESS-INTERACTING PROTEIN"/>
    <property type="match status" value="1"/>
</dbReference>
<sequence>MSTALDDIWSDPIVETRRSRSPSSGSRVSEQEESPRPAKRARSALFLDDPDDEAPATAPPKTPTRPDIDSLFENLDDEDMQDVPAFDLDAYRREADRRAALATPSTPITPYAVQSSSPPRNGAELPNQTGKGGKKGKGEKKERAKLDEARLLEPHGLPALVKQCKSFEPKGKGHEVSDLNKLFAIYQHWAHRMYPVVTFSDIVNRVEKHCRSRRMQVALGVWKDEINGTVNGVQKDPDDELDNTSDREDNESNGRSSSPTRRSASPSRLNESRGIDVPRPTTRPTGSTLETHPIDDDLFDIDTLLQQEEELSAVPLPPPRSELSSDRSGSMLDEDESMWAELHEGDSMRSDQPPQLASSNNSSVVSSTTVDEDMPWDILDELDKRGAPAPPQSMVNGTTGLVETMDGSVGMGEKASLVTKAVPPEDDWDEMANMPHR</sequence>
<evidence type="ECO:0000256" key="7">
    <source>
        <dbReference type="SAM" id="MobiDB-lite"/>
    </source>
</evidence>
<gene>
    <name evidence="9" type="ORF">BD410DRAFT_896388</name>
</gene>
<dbReference type="Pfam" id="PF07962">
    <property type="entry name" value="Swi3"/>
    <property type="match status" value="1"/>
</dbReference>
<feature type="compositionally biased region" description="Polar residues" evidence="7">
    <location>
        <begin position="107"/>
        <end position="119"/>
    </location>
</feature>
<accession>A0A4Y7QAZ1</accession>
<dbReference type="AlphaFoldDB" id="A0A4Y7QAZ1"/>
<evidence type="ECO:0000259" key="8">
    <source>
        <dbReference type="Pfam" id="PF07962"/>
    </source>
</evidence>
<dbReference type="OrthoDB" id="437078at2759"/>
<dbReference type="InterPro" id="IPR040038">
    <property type="entry name" value="TIPIN/Csm3/Swi3"/>
</dbReference>
<evidence type="ECO:0000313" key="10">
    <source>
        <dbReference type="Proteomes" id="UP000294933"/>
    </source>
</evidence>
<keyword evidence="3 6" id="KW-0227">DNA damage</keyword>
<evidence type="ECO:0000256" key="3">
    <source>
        <dbReference type="ARBA" id="ARBA00022763"/>
    </source>
</evidence>
<evidence type="ECO:0000313" key="9">
    <source>
        <dbReference type="EMBL" id="TDL24764.1"/>
    </source>
</evidence>
<dbReference type="GO" id="GO:0003677">
    <property type="term" value="F:DNA binding"/>
    <property type="evidence" value="ECO:0007669"/>
    <property type="project" value="TreeGrafter"/>
</dbReference>
<keyword evidence="5 6" id="KW-0131">Cell cycle</keyword>
<dbReference type="GO" id="GO:0031298">
    <property type="term" value="C:replication fork protection complex"/>
    <property type="evidence" value="ECO:0007669"/>
    <property type="project" value="TreeGrafter"/>
</dbReference>
<dbReference type="VEuPathDB" id="FungiDB:BD410DRAFT_896388"/>
<dbReference type="STRING" id="50990.A0A4Y7QAZ1"/>
<evidence type="ECO:0000256" key="6">
    <source>
        <dbReference type="RuleBase" id="RU366049"/>
    </source>
</evidence>
<feature type="region of interest" description="Disordered" evidence="7">
    <location>
        <begin position="228"/>
        <end position="295"/>
    </location>
</feature>